<evidence type="ECO:0000313" key="1">
    <source>
        <dbReference type="EMBL" id="ARK30093.1"/>
    </source>
</evidence>
<keyword evidence="2" id="KW-1185">Reference proteome</keyword>
<dbReference type="RefSeq" id="WP_157108282.1">
    <property type="nucleotide sequence ID" value="NZ_CP020814.1"/>
</dbReference>
<dbReference type="STRING" id="199441.BkAM31D_09630"/>
<organism evidence="1 2">
    <name type="scientific">Halalkalibacter krulwichiae</name>
    <dbReference type="NCBI Taxonomy" id="199441"/>
    <lineage>
        <taxon>Bacteria</taxon>
        <taxon>Bacillati</taxon>
        <taxon>Bacillota</taxon>
        <taxon>Bacilli</taxon>
        <taxon>Bacillales</taxon>
        <taxon>Bacillaceae</taxon>
        <taxon>Halalkalibacter</taxon>
    </lineage>
</organism>
<accession>A0A1X9MD93</accession>
<dbReference type="AlphaFoldDB" id="A0A1X9MD93"/>
<proteinExistence type="predicted"/>
<reference evidence="1 2" key="1">
    <citation type="submission" date="2017-04" db="EMBL/GenBank/DDBJ databases">
        <title>Bacillus krulwichiae AM31D Genome sequencing and assembly.</title>
        <authorList>
            <person name="Krulwich T.A."/>
            <person name="Anastor L."/>
            <person name="Ehrlich R."/>
            <person name="Ehrlich G.D."/>
            <person name="Janto B."/>
        </authorList>
    </citation>
    <scope>NUCLEOTIDE SEQUENCE [LARGE SCALE GENOMIC DNA]</scope>
    <source>
        <strain evidence="1 2">AM31D</strain>
    </source>
</reference>
<sequence>MGEILRENQNKKLLLEMSVVDGEYDFTSSIVAALSQAELEIHNLDETIESIQCLKPSCDKLDYILAASSGTLCGIIDIFLVGKPGESPLGDITDKWFANRTTDFAKLYGWEDKGENSLSSAIRFLENKFKIPYDQRGAGDAASFVFDLSPTNHHFKSLAHNPSLLGLFFSILDQFKNSSHFISGGELISLVDADEKFELRGNNIPSKFFCAFTNWFGHLISDMSGSSGTKGRGMGIPSPLWTWTNDIIALKRTLNIPVSQFDNSINELAVNIYNKGYDARFQSTQAIPVFINEMLVRLVFAIRRLIKYFAETDKETRSFSLMWKKCEPFSNPTVKRMLTVAHGTFCLIDIGDATVRGFVTGAGSFNPTEFFLRLNIVGVGRLTISLYGEVKREIGIQKAEREIIFARKEKLVVENYIEGLQLLSELYDDKNLLNFITDFENSDMYIHAFEKSFLLAKKRNVPNNEILKNKMEIDSYFLGEIKCE</sequence>
<dbReference type="KEGG" id="bkw:BkAM31D_09630"/>
<evidence type="ECO:0000313" key="2">
    <source>
        <dbReference type="Proteomes" id="UP000193006"/>
    </source>
</evidence>
<name>A0A1X9MD93_9BACI</name>
<dbReference type="EMBL" id="CP020814">
    <property type="protein sequence ID" value="ARK30093.1"/>
    <property type="molecule type" value="Genomic_DNA"/>
</dbReference>
<gene>
    <name evidence="1" type="ORF">BkAM31D_09630</name>
</gene>
<dbReference type="Proteomes" id="UP000193006">
    <property type="component" value="Chromosome"/>
</dbReference>
<protein>
    <submittedName>
        <fullName evidence="1">Uncharacterized protein</fullName>
    </submittedName>
</protein>